<evidence type="ECO:0000256" key="11">
    <source>
        <dbReference type="RuleBase" id="RU000542"/>
    </source>
</evidence>
<evidence type="ECO:0000256" key="5">
    <source>
        <dbReference type="ARBA" id="ARBA00022723"/>
    </source>
</evidence>
<keyword evidence="9 10" id="KW-0630">Potassium</keyword>
<evidence type="ECO:0000259" key="14">
    <source>
        <dbReference type="Pfam" id="PF02772"/>
    </source>
</evidence>
<comment type="pathway">
    <text evidence="1 10">Amino-acid biosynthesis; S-adenosyl-L-methionine biosynthesis; S-adenosyl-L-methionine from L-methionine: step 1/1.</text>
</comment>
<feature type="binding site" description="in other chain" evidence="10">
    <location>
        <begin position="167"/>
        <end position="169"/>
    </location>
    <ligand>
        <name>ATP</name>
        <dbReference type="ChEBI" id="CHEBI:30616"/>
        <note>ligand shared between two neighboring subunits</note>
    </ligand>
</feature>
<protein>
    <recommendedName>
        <fullName evidence="10">S-adenosylmethionine synthase</fullName>
        <shortName evidence="10">AdoMet synthase</shortName>
        <ecNumber evidence="10">2.5.1.6</ecNumber>
    </recommendedName>
    <alternativeName>
        <fullName evidence="10">MAT</fullName>
    </alternativeName>
    <alternativeName>
        <fullName evidence="10">Methionine adenosyltransferase</fullName>
    </alternativeName>
</protein>
<dbReference type="InterPro" id="IPR002133">
    <property type="entry name" value="S-AdoMet_synthetase"/>
</dbReference>
<keyword evidence="6 10" id="KW-0547">Nucleotide-binding</keyword>
<comment type="catalytic activity">
    <reaction evidence="10">
        <text>L-methionine + ATP + H2O = S-adenosyl-L-methionine + phosphate + diphosphate</text>
        <dbReference type="Rhea" id="RHEA:21080"/>
        <dbReference type="ChEBI" id="CHEBI:15377"/>
        <dbReference type="ChEBI" id="CHEBI:30616"/>
        <dbReference type="ChEBI" id="CHEBI:33019"/>
        <dbReference type="ChEBI" id="CHEBI:43474"/>
        <dbReference type="ChEBI" id="CHEBI:57844"/>
        <dbReference type="ChEBI" id="CHEBI:59789"/>
        <dbReference type="EC" id="2.5.1.6"/>
    </reaction>
</comment>
<dbReference type="PIRSF" id="PIRSF000497">
    <property type="entry name" value="MAT"/>
    <property type="match status" value="1"/>
</dbReference>
<dbReference type="RefSeq" id="WP_378799185.1">
    <property type="nucleotide sequence ID" value="NZ_JBHUER010000006.1"/>
</dbReference>
<dbReference type="GO" id="GO:0004478">
    <property type="term" value="F:methionine adenosyltransferase activity"/>
    <property type="evidence" value="ECO:0007669"/>
    <property type="project" value="UniProtKB-EC"/>
</dbReference>
<dbReference type="EMBL" id="JBHUER010000006">
    <property type="protein sequence ID" value="MFD1703196.1"/>
    <property type="molecule type" value="Genomic_DNA"/>
</dbReference>
<evidence type="ECO:0000256" key="6">
    <source>
        <dbReference type="ARBA" id="ARBA00022741"/>
    </source>
</evidence>
<feature type="binding site" evidence="10">
    <location>
        <position position="242"/>
    </location>
    <ligand>
        <name>ATP</name>
        <dbReference type="ChEBI" id="CHEBI:30616"/>
        <note>ligand shared between two neighboring subunits</note>
    </ligand>
</feature>
<comment type="function">
    <text evidence="10">Catalyzes the formation of S-adenosylmethionine (AdoMet) from methionine and ATP. The overall synthetic reaction is composed of two sequential steps, AdoMet formation and the subsequent tripolyphosphate hydrolysis which occurs prior to release of AdoMet from the enzyme.</text>
</comment>
<dbReference type="Pfam" id="PF02772">
    <property type="entry name" value="S-AdoMet_synt_M"/>
    <property type="match status" value="1"/>
</dbReference>
<feature type="binding site" evidence="10">
    <location>
        <position position="265"/>
    </location>
    <ligand>
        <name>ATP</name>
        <dbReference type="ChEBI" id="CHEBI:30616"/>
        <note>ligand shared between two neighboring subunits</note>
    </ligand>
</feature>
<dbReference type="PROSITE" id="PS00377">
    <property type="entry name" value="ADOMET_SYNTHASE_2"/>
    <property type="match status" value="1"/>
</dbReference>
<comment type="caution">
    <text evidence="16">The sequence shown here is derived from an EMBL/GenBank/DDBJ whole genome shotgun (WGS) entry which is preliminary data.</text>
</comment>
<sequence length="389" mass="41745">MARADYLFTSESVSEGHPDKVSDRISDEVVDIYLGAFPESRVGCETLVTTNRVVIAGEVRGPDSVTKEQIAEAARAAIKDIGYEQDGFHWKNADVAVYLHAQSAHIAQGVDASGNKDEGAGDQGIMFGYACKETPSLMPAPLHYSHSILKRLSEVRHSGEQPTLGPDAKSQVTVRYANGKPVGVTSIVLSTQHTDENQSSADIRAIVEPYIRETLPEGWISNETVWHVNPTGAFVIGGPDGDAGLTGRKIIVDTYGGAAPHGGGAFSGKDPTKVDRSAAYAARYLAKNVIAADLADRATIQLSYAIGVSEPLSIYVDLHGTGRVDEAKLEKVLSEIISLSPRGIRTHLQLNKPIYARTAAYGHFGREPDADGGFSWEKTDLAEALKSQF</sequence>
<dbReference type="InterPro" id="IPR022631">
    <property type="entry name" value="ADOMET_SYNTHASE_CS"/>
</dbReference>
<feature type="binding site" evidence="10">
    <location>
        <position position="242"/>
    </location>
    <ligand>
        <name>L-methionine</name>
        <dbReference type="ChEBI" id="CHEBI:57844"/>
        <note>ligand shared between two neighboring subunits</note>
    </ligand>
</feature>
<feature type="region of interest" description="Flexible loop" evidence="10">
    <location>
        <begin position="102"/>
        <end position="112"/>
    </location>
</feature>
<evidence type="ECO:0000256" key="7">
    <source>
        <dbReference type="ARBA" id="ARBA00022840"/>
    </source>
</evidence>
<accession>A0ABW4K989</accession>
<dbReference type="InterPro" id="IPR022628">
    <property type="entry name" value="S-AdoMet_synt_N"/>
</dbReference>
<keyword evidence="8 10" id="KW-0460">Magnesium</keyword>
<keyword evidence="10" id="KW-0963">Cytoplasm</keyword>
<proteinExistence type="inferred from homology"/>
<keyword evidence="4 10" id="KW-0808">Transferase</keyword>
<evidence type="ECO:0000256" key="1">
    <source>
        <dbReference type="ARBA" id="ARBA00005224"/>
    </source>
</evidence>
<keyword evidence="7 10" id="KW-0067">ATP-binding</keyword>
<comment type="caution">
    <text evidence="10">Lacks conserved residue(s) required for the propagation of feature annotation.</text>
</comment>
<evidence type="ECO:0000256" key="4">
    <source>
        <dbReference type="ARBA" id="ARBA00022679"/>
    </source>
</evidence>
<organism evidence="16 17">
    <name type="scientific">Methylopila henanensis</name>
    <dbReference type="NCBI Taxonomy" id="873516"/>
    <lineage>
        <taxon>Bacteria</taxon>
        <taxon>Pseudomonadati</taxon>
        <taxon>Pseudomonadota</taxon>
        <taxon>Alphaproteobacteria</taxon>
        <taxon>Hyphomicrobiales</taxon>
        <taxon>Methylopilaceae</taxon>
        <taxon>Methylopila</taxon>
    </lineage>
</organism>
<evidence type="ECO:0000256" key="2">
    <source>
        <dbReference type="ARBA" id="ARBA00009685"/>
    </source>
</evidence>
<feature type="binding site" description="in other chain" evidence="10">
    <location>
        <position position="273"/>
    </location>
    <ligand>
        <name>L-methionine</name>
        <dbReference type="ChEBI" id="CHEBI:57844"/>
        <note>ligand shared between two neighboring subunits</note>
    </ligand>
</feature>
<comment type="subunit">
    <text evidence="10">Homotetramer; dimer of dimers.</text>
</comment>
<evidence type="ECO:0000256" key="10">
    <source>
        <dbReference type="HAMAP-Rule" id="MF_00086"/>
    </source>
</evidence>
<feature type="binding site" evidence="10">
    <location>
        <position position="19"/>
    </location>
    <ligand>
        <name>Mg(2+)</name>
        <dbReference type="ChEBI" id="CHEBI:18420"/>
    </ligand>
</feature>
<dbReference type="EC" id="2.5.1.6" evidence="10"/>
<gene>
    <name evidence="10 16" type="primary">metK</name>
    <name evidence="16" type="ORF">ACFSCV_09275</name>
</gene>
<evidence type="ECO:0000256" key="3">
    <source>
        <dbReference type="ARBA" id="ARBA00022563"/>
    </source>
</evidence>
<evidence type="ECO:0000256" key="12">
    <source>
        <dbReference type="RuleBase" id="RU004462"/>
    </source>
</evidence>
<dbReference type="InterPro" id="IPR022636">
    <property type="entry name" value="S-AdoMet_synthetase_sfam"/>
</dbReference>
<evidence type="ECO:0000259" key="13">
    <source>
        <dbReference type="Pfam" id="PF00438"/>
    </source>
</evidence>
<comment type="cofactor">
    <cofactor evidence="10">
        <name>Mg(2+)</name>
        <dbReference type="ChEBI" id="CHEBI:18420"/>
    </cofactor>
    <text evidence="10">Binds 2 divalent ions per subunit.</text>
</comment>
<dbReference type="NCBIfam" id="TIGR01034">
    <property type="entry name" value="metK"/>
    <property type="match status" value="1"/>
</dbReference>
<comment type="subcellular location">
    <subcellularLocation>
        <location evidence="10 11">Cytoplasm</location>
    </subcellularLocation>
</comment>
<feature type="binding site" description="in other chain" evidence="10">
    <location>
        <position position="58"/>
    </location>
    <ligand>
        <name>L-methionine</name>
        <dbReference type="ChEBI" id="CHEBI:57844"/>
        <note>ligand shared between two neighboring subunits</note>
    </ligand>
</feature>
<dbReference type="CDD" id="cd18079">
    <property type="entry name" value="S-AdoMet_synt"/>
    <property type="match status" value="1"/>
</dbReference>
<feature type="binding site" evidence="10">
    <location>
        <position position="269"/>
    </location>
    <ligand>
        <name>ATP</name>
        <dbReference type="ChEBI" id="CHEBI:30616"/>
        <note>ligand shared between two neighboring subunits</note>
    </ligand>
</feature>
<evidence type="ECO:0000259" key="15">
    <source>
        <dbReference type="Pfam" id="PF02773"/>
    </source>
</evidence>
<comment type="similarity">
    <text evidence="2 10 12">Belongs to the AdoMet synthase family.</text>
</comment>
<dbReference type="Pfam" id="PF00438">
    <property type="entry name" value="S-AdoMet_synt_N"/>
    <property type="match status" value="1"/>
</dbReference>
<evidence type="ECO:0000256" key="8">
    <source>
        <dbReference type="ARBA" id="ARBA00022842"/>
    </source>
</evidence>
<dbReference type="Proteomes" id="UP001597308">
    <property type="component" value="Unassembled WGS sequence"/>
</dbReference>
<feature type="binding site" description="in other chain" evidence="10">
    <location>
        <position position="102"/>
    </location>
    <ligand>
        <name>L-methionine</name>
        <dbReference type="ChEBI" id="CHEBI:57844"/>
        <note>ligand shared between two neighboring subunits</note>
    </ligand>
</feature>
<comment type="cofactor">
    <cofactor evidence="10">
        <name>K(+)</name>
        <dbReference type="ChEBI" id="CHEBI:29103"/>
    </cofactor>
    <text evidence="10">Binds 1 potassium ion per subunit.</text>
</comment>
<feature type="binding site" description="in other chain" evidence="10">
    <location>
        <position position="17"/>
    </location>
    <ligand>
        <name>ATP</name>
        <dbReference type="ChEBI" id="CHEBI:30616"/>
        <note>ligand shared between two neighboring subunits</note>
    </ligand>
</feature>
<dbReference type="Gene3D" id="3.30.300.10">
    <property type="match status" value="3"/>
</dbReference>
<keyword evidence="5 10" id="KW-0479">Metal-binding</keyword>
<feature type="domain" description="S-adenosylmethionine synthetase central" evidence="14">
    <location>
        <begin position="118"/>
        <end position="234"/>
    </location>
</feature>
<keyword evidence="17" id="KW-1185">Reference proteome</keyword>
<dbReference type="InterPro" id="IPR022630">
    <property type="entry name" value="S-AdoMet_synt_C"/>
</dbReference>
<name>A0ABW4K989_9HYPH</name>
<evidence type="ECO:0000256" key="9">
    <source>
        <dbReference type="ARBA" id="ARBA00022958"/>
    </source>
</evidence>
<dbReference type="PANTHER" id="PTHR11964">
    <property type="entry name" value="S-ADENOSYLMETHIONINE SYNTHETASE"/>
    <property type="match status" value="1"/>
</dbReference>
<dbReference type="PROSITE" id="PS00376">
    <property type="entry name" value="ADOMET_SYNTHASE_1"/>
    <property type="match status" value="1"/>
</dbReference>
<dbReference type="HAMAP" id="MF_00086">
    <property type="entry name" value="S_AdoMet_synth1"/>
    <property type="match status" value="1"/>
</dbReference>
<feature type="domain" description="S-adenosylmethionine synthetase C-terminal" evidence="15">
    <location>
        <begin position="236"/>
        <end position="378"/>
    </location>
</feature>
<feature type="domain" description="S-adenosylmethionine synthetase N-terminal" evidence="13">
    <location>
        <begin position="6"/>
        <end position="104"/>
    </location>
</feature>
<feature type="binding site" evidence="10">
    <location>
        <position position="45"/>
    </location>
    <ligand>
        <name>K(+)</name>
        <dbReference type="ChEBI" id="CHEBI:29103"/>
    </ligand>
</feature>
<reference evidence="17" key="1">
    <citation type="journal article" date="2019" name="Int. J. Syst. Evol. Microbiol.">
        <title>The Global Catalogue of Microorganisms (GCM) 10K type strain sequencing project: providing services to taxonomists for standard genome sequencing and annotation.</title>
        <authorList>
            <consortium name="The Broad Institute Genomics Platform"/>
            <consortium name="The Broad Institute Genome Sequencing Center for Infectious Disease"/>
            <person name="Wu L."/>
            <person name="Ma J."/>
        </authorList>
    </citation>
    <scope>NUCLEOTIDE SEQUENCE [LARGE SCALE GENOMIC DNA]</scope>
    <source>
        <strain evidence="17">KCTC 23707</strain>
    </source>
</reference>
<dbReference type="InterPro" id="IPR022629">
    <property type="entry name" value="S-AdoMet_synt_central"/>
</dbReference>
<dbReference type="Pfam" id="PF02773">
    <property type="entry name" value="S-AdoMet_synt_C"/>
    <property type="match status" value="1"/>
</dbReference>
<feature type="binding site" description="in other chain" evidence="10">
    <location>
        <begin position="248"/>
        <end position="249"/>
    </location>
    <ligand>
        <name>ATP</name>
        <dbReference type="ChEBI" id="CHEBI:30616"/>
        <note>ligand shared between two neighboring subunits</note>
    </ligand>
</feature>
<evidence type="ECO:0000313" key="16">
    <source>
        <dbReference type="EMBL" id="MFD1703196.1"/>
    </source>
</evidence>
<evidence type="ECO:0000313" key="17">
    <source>
        <dbReference type="Proteomes" id="UP001597308"/>
    </source>
</evidence>
<keyword evidence="3 10" id="KW-0554">One-carbon metabolism</keyword>
<dbReference type="SUPFAM" id="SSF55973">
    <property type="entry name" value="S-adenosylmethionine synthetase"/>
    <property type="match status" value="3"/>
</dbReference>